<gene>
    <name evidence="1" type="ORF">RFI_15491</name>
</gene>
<protein>
    <submittedName>
        <fullName evidence="1">Uncharacterized protein</fullName>
    </submittedName>
</protein>
<accession>X6N6M7</accession>
<name>X6N6M7_RETFI</name>
<dbReference type="Proteomes" id="UP000023152">
    <property type="component" value="Unassembled WGS sequence"/>
</dbReference>
<reference evidence="1 2" key="1">
    <citation type="journal article" date="2013" name="Curr. Biol.">
        <title>The Genome of the Foraminiferan Reticulomyxa filosa.</title>
        <authorList>
            <person name="Glockner G."/>
            <person name="Hulsmann N."/>
            <person name="Schleicher M."/>
            <person name="Noegel A.A."/>
            <person name="Eichinger L."/>
            <person name="Gallinger C."/>
            <person name="Pawlowski J."/>
            <person name="Sierra R."/>
            <person name="Euteneuer U."/>
            <person name="Pillet L."/>
            <person name="Moustafa A."/>
            <person name="Platzer M."/>
            <person name="Groth M."/>
            <person name="Szafranski K."/>
            <person name="Schliwa M."/>
        </authorList>
    </citation>
    <scope>NUCLEOTIDE SEQUENCE [LARGE SCALE GENOMIC DNA]</scope>
</reference>
<keyword evidence="2" id="KW-1185">Reference proteome</keyword>
<organism evidence="1 2">
    <name type="scientific">Reticulomyxa filosa</name>
    <dbReference type="NCBI Taxonomy" id="46433"/>
    <lineage>
        <taxon>Eukaryota</taxon>
        <taxon>Sar</taxon>
        <taxon>Rhizaria</taxon>
        <taxon>Retaria</taxon>
        <taxon>Foraminifera</taxon>
        <taxon>Monothalamids</taxon>
        <taxon>Reticulomyxidae</taxon>
        <taxon>Reticulomyxa</taxon>
    </lineage>
</organism>
<sequence>MKQHFKKNIDYKGCPVINITKYLVSKFHVFPRKSDLKQNIKMYLLFVLCCQFSNFFFSKEKYSNFVTKSNLHKIKACVICILLCIIEQTTKKNFLPVENLRYCEMSDIYQLFNLTNELHNANVIQSEHQNCFHKCCCQLCYFDKFLIIFSFSLDYFVPFETRCYCDVPLLIKKLKTKKIILMLITEQIKYFEKTATFMKMHFNQPLIKKNPIICSGHY</sequence>
<evidence type="ECO:0000313" key="1">
    <source>
        <dbReference type="EMBL" id="ETO21711.1"/>
    </source>
</evidence>
<proteinExistence type="predicted"/>
<dbReference type="AlphaFoldDB" id="X6N6M7"/>
<dbReference type="EMBL" id="ASPP01011373">
    <property type="protein sequence ID" value="ETO21711.1"/>
    <property type="molecule type" value="Genomic_DNA"/>
</dbReference>
<comment type="caution">
    <text evidence="1">The sequence shown here is derived from an EMBL/GenBank/DDBJ whole genome shotgun (WGS) entry which is preliminary data.</text>
</comment>
<evidence type="ECO:0000313" key="2">
    <source>
        <dbReference type="Proteomes" id="UP000023152"/>
    </source>
</evidence>